<evidence type="ECO:0000256" key="4">
    <source>
        <dbReference type="ARBA" id="ARBA00023136"/>
    </source>
</evidence>
<dbReference type="InterPro" id="IPR052954">
    <property type="entry name" value="GPCR-Ligand_Int"/>
</dbReference>
<feature type="transmembrane region" description="Helical" evidence="5">
    <location>
        <begin position="288"/>
        <end position="307"/>
    </location>
</feature>
<dbReference type="AlphaFoldDB" id="A0A0K0PUW0"/>
<feature type="transmembrane region" description="Helical" evidence="5">
    <location>
        <begin position="248"/>
        <end position="276"/>
    </location>
</feature>
<evidence type="ECO:0000259" key="6">
    <source>
        <dbReference type="PROSITE" id="PS50262"/>
    </source>
</evidence>
<keyword evidence="7" id="KW-0675">Receptor</keyword>
<feature type="transmembrane region" description="Helical" evidence="5">
    <location>
        <begin position="149"/>
        <end position="169"/>
    </location>
</feature>
<comment type="subcellular location">
    <subcellularLocation>
        <location evidence="1">Membrane</location>
    </subcellularLocation>
</comment>
<protein>
    <submittedName>
        <fullName evidence="7">RGWamide receptor 1</fullName>
    </submittedName>
</protein>
<dbReference type="Gene3D" id="1.20.1070.10">
    <property type="entry name" value="Rhodopsin 7-helix transmembrane proteins"/>
    <property type="match status" value="1"/>
</dbReference>
<dbReference type="PANTHER" id="PTHR46641:SF2">
    <property type="entry name" value="FMRFAMIDE RECEPTOR"/>
    <property type="match status" value="1"/>
</dbReference>
<feature type="transmembrane region" description="Helical" evidence="5">
    <location>
        <begin position="28"/>
        <end position="52"/>
    </location>
</feature>
<dbReference type="Pfam" id="PF00001">
    <property type="entry name" value="7tm_1"/>
    <property type="match status" value="1"/>
</dbReference>
<keyword evidence="4 5" id="KW-0472">Membrane</keyword>
<dbReference type="GO" id="GO:0016020">
    <property type="term" value="C:membrane"/>
    <property type="evidence" value="ECO:0007669"/>
    <property type="project" value="UniProtKB-SubCell"/>
</dbReference>
<keyword evidence="2 5" id="KW-0812">Transmembrane</keyword>
<name>A0A0K0PUW0_PLADU</name>
<organism evidence="7">
    <name type="scientific">Platynereis dumerilii</name>
    <name type="common">Dumeril's clam worm</name>
    <dbReference type="NCBI Taxonomy" id="6359"/>
    <lineage>
        <taxon>Eukaryota</taxon>
        <taxon>Metazoa</taxon>
        <taxon>Spiralia</taxon>
        <taxon>Lophotrochozoa</taxon>
        <taxon>Annelida</taxon>
        <taxon>Polychaeta</taxon>
        <taxon>Errantia</taxon>
        <taxon>Phyllodocida</taxon>
        <taxon>Nereididae</taxon>
        <taxon>Platynereis</taxon>
    </lineage>
</organism>
<evidence type="ECO:0000313" key="7">
    <source>
        <dbReference type="EMBL" id="AKQ63057.1"/>
    </source>
</evidence>
<evidence type="ECO:0000256" key="5">
    <source>
        <dbReference type="SAM" id="Phobius"/>
    </source>
</evidence>
<evidence type="ECO:0000256" key="2">
    <source>
        <dbReference type="ARBA" id="ARBA00022692"/>
    </source>
</evidence>
<evidence type="ECO:0000256" key="3">
    <source>
        <dbReference type="ARBA" id="ARBA00022989"/>
    </source>
</evidence>
<feature type="transmembrane region" description="Helical" evidence="5">
    <location>
        <begin position="203"/>
        <end position="227"/>
    </location>
</feature>
<feature type="transmembrane region" description="Helical" evidence="5">
    <location>
        <begin position="64"/>
        <end position="90"/>
    </location>
</feature>
<feature type="transmembrane region" description="Helical" evidence="5">
    <location>
        <begin position="110"/>
        <end position="128"/>
    </location>
</feature>
<dbReference type="PANTHER" id="PTHR46641">
    <property type="entry name" value="FMRFAMIDE RECEPTOR-RELATED"/>
    <property type="match status" value="1"/>
</dbReference>
<dbReference type="InterPro" id="IPR017452">
    <property type="entry name" value="GPCR_Rhodpsn_7TM"/>
</dbReference>
<dbReference type="InterPro" id="IPR000276">
    <property type="entry name" value="GPCR_Rhodpsn"/>
</dbReference>
<keyword evidence="3 5" id="KW-1133">Transmembrane helix</keyword>
<dbReference type="SUPFAM" id="SSF81321">
    <property type="entry name" value="Family A G protein-coupled receptor-like"/>
    <property type="match status" value="1"/>
</dbReference>
<dbReference type="PRINTS" id="PR00237">
    <property type="entry name" value="GPCRRHODOPSN"/>
</dbReference>
<dbReference type="PROSITE" id="PS50262">
    <property type="entry name" value="G_PROTEIN_RECEP_F1_2"/>
    <property type="match status" value="1"/>
</dbReference>
<dbReference type="CDD" id="cd14978">
    <property type="entry name" value="7tmA_FMRFamide_R-like"/>
    <property type="match status" value="1"/>
</dbReference>
<sequence>METNLSFFNESTENGTEDYEEFYHKAQFYTGLICYPIVCLFGLTGNILSIVVLNHRKMTSSTNVYLICLAVSDSIKLINDSSYFLVTLLLNTNPPMGQKAYAYLYPYAHYLLNMSVCVTAWLTVSVAAERYIMVCHATRARGLCSMARARFTSAMVFLTMSLLTVPFALRYKTVYKQDPILNATIVDVDVAKLWQDPVFVTTYTWIANLLRSIIPLLILCTFNYFIIQALRRTRSTKRKMSSRHRITLMLMSVIIVFMICVTPDAIISTVFGFGYADANFLIRGVREITDLLLTINSGVNFVLYCTFNKIFRRNFVALFCKQCSDGTKEEQFAGRSSFASFKGTVMNGSERKEPLCQHEWVQSAI</sequence>
<reference evidence="7" key="1">
    <citation type="journal article" date="2015" name="Cell Rep.">
        <title>Large-Scale Combinatorial Deorphanization of Platynereis Neuropeptide GPCRs.</title>
        <authorList>
            <person name="Bauknecht P.M."/>
            <person name="Jekely G."/>
        </authorList>
    </citation>
    <scope>NUCLEOTIDE SEQUENCE</scope>
</reference>
<proteinExistence type="evidence at transcript level"/>
<evidence type="ECO:0000256" key="1">
    <source>
        <dbReference type="ARBA" id="ARBA00004370"/>
    </source>
</evidence>
<dbReference type="EMBL" id="KP294003">
    <property type="protein sequence ID" value="AKQ63057.1"/>
    <property type="molecule type" value="mRNA"/>
</dbReference>
<feature type="domain" description="G-protein coupled receptors family 1 profile" evidence="6">
    <location>
        <begin position="45"/>
        <end position="304"/>
    </location>
</feature>
<accession>A0A0K0PUW0</accession>
<dbReference type="GO" id="GO:0004930">
    <property type="term" value="F:G protein-coupled receptor activity"/>
    <property type="evidence" value="ECO:0007669"/>
    <property type="project" value="InterPro"/>
</dbReference>